<dbReference type="EMBL" id="SBLB01000008">
    <property type="protein sequence ID" value="RYC67456.1"/>
    <property type="molecule type" value="Genomic_DNA"/>
</dbReference>
<feature type="chain" id="PRO_5020360192" description="BZIP transcription factor" evidence="2">
    <location>
        <begin position="23"/>
        <end position="334"/>
    </location>
</feature>
<gene>
    <name evidence="3" type="ORF">EQG79_25480</name>
</gene>
<evidence type="ECO:0000256" key="2">
    <source>
        <dbReference type="SAM" id="SignalP"/>
    </source>
</evidence>
<evidence type="ECO:0008006" key="5">
    <source>
        <dbReference type="Google" id="ProtNLM"/>
    </source>
</evidence>
<dbReference type="RefSeq" id="WP_129605410.1">
    <property type="nucleotide sequence ID" value="NZ_SBLB01000008.1"/>
</dbReference>
<organism evidence="3 4">
    <name type="scientific">Spirosoma sordidisoli</name>
    <dbReference type="NCBI Taxonomy" id="2502893"/>
    <lineage>
        <taxon>Bacteria</taxon>
        <taxon>Pseudomonadati</taxon>
        <taxon>Bacteroidota</taxon>
        <taxon>Cytophagia</taxon>
        <taxon>Cytophagales</taxon>
        <taxon>Cytophagaceae</taxon>
        <taxon>Spirosoma</taxon>
    </lineage>
</organism>
<sequence>MKQTCTLLLTAGFCATLTLAHAQSQIVTPDNQVVSIQSVNGTNNLFIGQSTTATIGGTGTFNTFMGSQSGQSNTSGSYNTYYGYKAGFPNTTGSNNTLVGYEAGKLNVSGSDNVFIGYNAGQRNQGGHRNVIMGTGAGFNDRDGSDNTLLGANATAIGVGLSNATAIGANARVLSSNALVLGNGANVGIGTSSPVAKLDVVADQPDQSGLRFGQLNDRSPVSARTDRFLSVNERGEVVMATYRLRINEPADWADRVFAPTYRLRSLSEVAQFIKANQHLPGVPSAEEVTREGVDLVQMNAKLLEKVEELTLYVIELQRQVNELKSAGAAQKPVK</sequence>
<dbReference type="Proteomes" id="UP000290407">
    <property type="component" value="Unassembled WGS sequence"/>
</dbReference>
<name>A0A4Q2UEV6_9BACT</name>
<evidence type="ECO:0000313" key="3">
    <source>
        <dbReference type="EMBL" id="RYC67456.1"/>
    </source>
</evidence>
<keyword evidence="1" id="KW-0175">Coiled coil</keyword>
<proteinExistence type="predicted"/>
<reference evidence="3 4" key="1">
    <citation type="submission" date="2019-01" db="EMBL/GenBank/DDBJ databases">
        <title>Spirosoma flava sp. nov., a propanil-degrading bacterium isolated from herbicide-contaminated soil.</title>
        <authorList>
            <person name="Zhang L."/>
            <person name="Jiang J.-D."/>
        </authorList>
    </citation>
    <scope>NUCLEOTIDE SEQUENCE [LARGE SCALE GENOMIC DNA]</scope>
    <source>
        <strain evidence="3 4">TY50</strain>
    </source>
</reference>
<accession>A0A4Q2UEV6</accession>
<protein>
    <recommendedName>
        <fullName evidence="5">BZIP transcription factor</fullName>
    </recommendedName>
</protein>
<feature type="coiled-coil region" evidence="1">
    <location>
        <begin position="299"/>
        <end position="326"/>
    </location>
</feature>
<evidence type="ECO:0000313" key="4">
    <source>
        <dbReference type="Proteomes" id="UP000290407"/>
    </source>
</evidence>
<comment type="caution">
    <text evidence="3">The sequence shown here is derived from an EMBL/GenBank/DDBJ whole genome shotgun (WGS) entry which is preliminary data.</text>
</comment>
<dbReference type="InterPro" id="IPR011049">
    <property type="entry name" value="Serralysin-like_metalloprot_C"/>
</dbReference>
<evidence type="ECO:0000256" key="1">
    <source>
        <dbReference type="SAM" id="Coils"/>
    </source>
</evidence>
<keyword evidence="2" id="KW-0732">Signal</keyword>
<dbReference type="Gene3D" id="2.150.10.10">
    <property type="entry name" value="Serralysin-like metalloprotease, C-terminal"/>
    <property type="match status" value="1"/>
</dbReference>
<dbReference type="AlphaFoldDB" id="A0A4Q2UEV6"/>
<feature type="signal peptide" evidence="2">
    <location>
        <begin position="1"/>
        <end position="22"/>
    </location>
</feature>
<keyword evidence="4" id="KW-1185">Reference proteome</keyword>